<evidence type="ECO:0000313" key="3">
    <source>
        <dbReference type="EMBL" id="KAE9283981.1"/>
    </source>
</evidence>
<dbReference type="EMBL" id="QXFT01003629">
    <property type="protein sequence ID" value="KAE9283981.1"/>
    <property type="molecule type" value="Genomic_DNA"/>
</dbReference>
<dbReference type="Proteomes" id="UP000434957">
    <property type="component" value="Unassembled WGS sequence"/>
</dbReference>
<name>A0A6A4C7Q3_9STRA</name>
<keyword evidence="2" id="KW-0732">Signal</keyword>
<evidence type="ECO:0000313" key="4">
    <source>
        <dbReference type="Proteomes" id="UP000434957"/>
    </source>
</evidence>
<reference evidence="3 4" key="1">
    <citation type="submission" date="2018-08" db="EMBL/GenBank/DDBJ databases">
        <title>Genomic investigation of the strawberry pathogen Phytophthora fragariae indicates pathogenicity is determined by transcriptional variation in three key races.</title>
        <authorList>
            <person name="Adams T.M."/>
            <person name="Armitage A.D."/>
            <person name="Sobczyk M.K."/>
            <person name="Bates H.J."/>
            <person name="Dunwell J.M."/>
            <person name="Nellist C.F."/>
            <person name="Harrison R.J."/>
        </authorList>
    </citation>
    <scope>NUCLEOTIDE SEQUENCE [LARGE SCALE GENOMIC DNA]</scope>
    <source>
        <strain evidence="3 4">SCRP333</strain>
    </source>
</reference>
<feature type="signal peptide" evidence="2">
    <location>
        <begin position="1"/>
        <end position="19"/>
    </location>
</feature>
<comment type="caution">
    <text evidence="3">The sequence shown here is derived from an EMBL/GenBank/DDBJ whole genome shotgun (WGS) entry which is preliminary data.</text>
</comment>
<feature type="chain" id="PRO_5025578803" evidence="2">
    <location>
        <begin position="20"/>
        <end position="291"/>
    </location>
</feature>
<evidence type="ECO:0000256" key="2">
    <source>
        <dbReference type="SAM" id="SignalP"/>
    </source>
</evidence>
<protein>
    <submittedName>
        <fullName evidence="3">Uncharacterized protein</fullName>
    </submittedName>
</protein>
<proteinExistence type="predicted"/>
<sequence length="291" mass="31627">MRNWIPLCTTTQFCYSAAATCTVPLQAAGMQCSSTACKRSNRLPRRPPFTTRACRASLRPTPLASSLCVLTASAARPSARRILNTAWSSPTRYSITASSVGSVESNSTSMSSSSGSRASGQRGVGCVPLRAVTALQSCTVQANAVSIAAGKRTRVERASRYHVDTCINTSKNCMIARALATKKHLAQTKAITTRGARSAGALNMQRVHRSLVPSCSVACADVTRHSPPRLLRVWRGQYSASGERVLRGHVRAGACRRARFLPNEAIQPDISFYTIILVFTREKKYFRSDRR</sequence>
<gene>
    <name evidence="3" type="ORF">PR003_g26981</name>
</gene>
<accession>A0A6A4C7Q3</accession>
<keyword evidence="4" id="KW-1185">Reference proteome</keyword>
<feature type="region of interest" description="Disordered" evidence="1">
    <location>
        <begin position="103"/>
        <end position="122"/>
    </location>
</feature>
<organism evidence="3 4">
    <name type="scientific">Phytophthora rubi</name>
    <dbReference type="NCBI Taxonomy" id="129364"/>
    <lineage>
        <taxon>Eukaryota</taxon>
        <taxon>Sar</taxon>
        <taxon>Stramenopiles</taxon>
        <taxon>Oomycota</taxon>
        <taxon>Peronosporomycetes</taxon>
        <taxon>Peronosporales</taxon>
        <taxon>Peronosporaceae</taxon>
        <taxon>Phytophthora</taxon>
    </lineage>
</organism>
<evidence type="ECO:0000256" key="1">
    <source>
        <dbReference type="SAM" id="MobiDB-lite"/>
    </source>
</evidence>
<dbReference type="AlphaFoldDB" id="A0A6A4C7Q3"/>